<dbReference type="PROSITE" id="PS51845">
    <property type="entry name" value="PDEASE_I_2"/>
    <property type="match status" value="1"/>
</dbReference>
<protein>
    <submittedName>
        <fullName evidence="6">Phosphodiesterase</fullName>
    </submittedName>
</protein>
<feature type="binding site" evidence="4">
    <location>
        <position position="135"/>
    </location>
    <ligand>
        <name>Zn(2+)</name>
        <dbReference type="ChEBI" id="CHEBI:29105"/>
        <label>1</label>
    </ligand>
</feature>
<dbReference type="Proteomes" id="UP000023152">
    <property type="component" value="Unassembled WGS sequence"/>
</dbReference>
<feature type="active site" description="Proton donor" evidence="3">
    <location>
        <position position="96"/>
    </location>
</feature>
<dbReference type="InterPro" id="IPR036971">
    <property type="entry name" value="PDEase_catalytic_dom_sf"/>
</dbReference>
<evidence type="ECO:0000259" key="5">
    <source>
        <dbReference type="PROSITE" id="PS51845"/>
    </source>
</evidence>
<keyword evidence="2" id="KW-0378">Hydrolase</keyword>
<feature type="domain" description="PDEase" evidence="5">
    <location>
        <begin position="21"/>
        <end position="198"/>
    </location>
</feature>
<evidence type="ECO:0000256" key="4">
    <source>
        <dbReference type="PIRSR" id="PIRSR623088-3"/>
    </source>
</evidence>
<dbReference type="CDD" id="cd00077">
    <property type="entry name" value="HDc"/>
    <property type="match status" value="1"/>
</dbReference>
<dbReference type="OrthoDB" id="189220at2759"/>
<dbReference type="PRINTS" id="PR00387">
    <property type="entry name" value="PDIESTERASE1"/>
</dbReference>
<dbReference type="PROSITE" id="PS00126">
    <property type="entry name" value="PDEASE_I_1"/>
    <property type="match status" value="1"/>
</dbReference>
<evidence type="ECO:0000313" key="7">
    <source>
        <dbReference type="Proteomes" id="UP000023152"/>
    </source>
</evidence>
<evidence type="ECO:0000256" key="1">
    <source>
        <dbReference type="ARBA" id="ARBA00022723"/>
    </source>
</evidence>
<dbReference type="GO" id="GO:0004114">
    <property type="term" value="F:3',5'-cyclic-nucleotide phosphodiesterase activity"/>
    <property type="evidence" value="ECO:0007669"/>
    <property type="project" value="InterPro"/>
</dbReference>
<evidence type="ECO:0000256" key="2">
    <source>
        <dbReference type="ARBA" id="ARBA00022801"/>
    </source>
</evidence>
<feature type="binding site" evidence="4">
    <location>
        <position position="136"/>
    </location>
    <ligand>
        <name>Zn(2+)</name>
        <dbReference type="ChEBI" id="CHEBI:29105"/>
        <label>2</label>
    </ligand>
</feature>
<evidence type="ECO:0000256" key="3">
    <source>
        <dbReference type="PIRSR" id="PIRSR623088-1"/>
    </source>
</evidence>
<dbReference type="PANTHER" id="PTHR11347">
    <property type="entry name" value="CYCLIC NUCLEOTIDE PHOSPHODIESTERASE"/>
    <property type="match status" value="1"/>
</dbReference>
<dbReference type="GO" id="GO:0046872">
    <property type="term" value="F:metal ion binding"/>
    <property type="evidence" value="ECO:0007669"/>
    <property type="project" value="UniProtKB-KW"/>
</dbReference>
<dbReference type="InterPro" id="IPR003607">
    <property type="entry name" value="HD/PDEase_dom"/>
</dbReference>
<dbReference type="Pfam" id="PF00233">
    <property type="entry name" value="PDEase_I"/>
    <property type="match status" value="1"/>
</dbReference>
<dbReference type="Gene3D" id="1.10.1300.10">
    <property type="entry name" value="3'5'-cyclic nucleotide phosphodiesterase, catalytic domain"/>
    <property type="match status" value="1"/>
</dbReference>
<name>X6MXK7_RETFI</name>
<keyword evidence="7" id="KW-1185">Reference proteome</keyword>
<gene>
    <name evidence="6" type="ORF">RFI_18492</name>
</gene>
<dbReference type="InterPro" id="IPR023088">
    <property type="entry name" value="PDEase"/>
</dbReference>
<dbReference type="EMBL" id="ASPP01014425">
    <property type="protein sequence ID" value="ETO18760.1"/>
    <property type="molecule type" value="Genomic_DNA"/>
</dbReference>
<dbReference type="AlphaFoldDB" id="X6MXK7"/>
<comment type="caution">
    <text evidence="6">The sequence shown here is derived from an EMBL/GenBank/DDBJ whole genome shotgun (WGS) entry which is preliminary data.</text>
</comment>
<keyword evidence="1 4" id="KW-0479">Metal-binding</keyword>
<dbReference type="InterPro" id="IPR002073">
    <property type="entry name" value="PDEase_catalytic_dom"/>
</dbReference>
<dbReference type="GO" id="GO:0007165">
    <property type="term" value="P:signal transduction"/>
    <property type="evidence" value="ECO:0007669"/>
    <property type="project" value="InterPro"/>
</dbReference>
<reference evidence="6 7" key="1">
    <citation type="journal article" date="2013" name="Curr. Biol.">
        <title>The Genome of the Foraminiferan Reticulomyxa filosa.</title>
        <authorList>
            <person name="Glockner G."/>
            <person name="Hulsmann N."/>
            <person name="Schleicher M."/>
            <person name="Noegel A.A."/>
            <person name="Eichinger L."/>
            <person name="Gallinger C."/>
            <person name="Pawlowski J."/>
            <person name="Sierra R."/>
            <person name="Euteneuer U."/>
            <person name="Pillet L."/>
            <person name="Moustafa A."/>
            <person name="Platzer M."/>
            <person name="Groth M."/>
            <person name="Szafranski K."/>
            <person name="Schliwa M."/>
        </authorList>
    </citation>
    <scope>NUCLEOTIDE SEQUENCE [LARGE SCALE GENOMIC DNA]</scope>
</reference>
<accession>X6MXK7</accession>
<dbReference type="InterPro" id="IPR023174">
    <property type="entry name" value="PDEase_CS"/>
</dbReference>
<organism evidence="6 7">
    <name type="scientific">Reticulomyxa filosa</name>
    <dbReference type="NCBI Taxonomy" id="46433"/>
    <lineage>
        <taxon>Eukaryota</taxon>
        <taxon>Sar</taxon>
        <taxon>Rhizaria</taxon>
        <taxon>Retaria</taxon>
        <taxon>Foraminifera</taxon>
        <taxon>Monothalamids</taxon>
        <taxon>Reticulomyxidae</taxon>
        <taxon>Reticulomyxa</taxon>
    </lineage>
</organism>
<feature type="binding site" evidence="4">
    <location>
        <position position="136"/>
    </location>
    <ligand>
        <name>Zn(2+)</name>
        <dbReference type="ChEBI" id="CHEBI:29105"/>
        <label>1</label>
    </ligand>
</feature>
<evidence type="ECO:0000313" key="6">
    <source>
        <dbReference type="EMBL" id="ETO18760.1"/>
    </source>
</evidence>
<dbReference type="SUPFAM" id="SSF109604">
    <property type="entry name" value="HD-domain/PDEase-like"/>
    <property type="match status" value="1"/>
</dbReference>
<sequence length="198" mass="22813">MQLQLPKKTYVHKINTAVKVRKWQQNPAALKIMEKIEDWDFDVFGMANLCGNYMLAVVFCSISERRGLLQHFGLNIDTVCNFWIQVAQEYKKNPYHNHMHGVDVLTNTNYYLKSKIFEGLAELDILACLVSAACHDVGHPGNNNPFEINLESELAVRYNDISVLENMHAAKTWEILKRQGCDFLEGHCLSLHFQKTQE</sequence>
<dbReference type="OMA" id="CSISERR"/>
<proteinExistence type="predicted"/>
<feature type="binding site" evidence="4">
    <location>
        <position position="100"/>
    </location>
    <ligand>
        <name>Zn(2+)</name>
        <dbReference type="ChEBI" id="CHEBI:29105"/>
        <label>1</label>
    </ligand>
</feature>